<dbReference type="Gene3D" id="3.90.550.10">
    <property type="entry name" value="Spore Coat Polysaccharide Biosynthesis Protein SpsA, Chain A"/>
    <property type="match status" value="2"/>
</dbReference>
<dbReference type="EMBL" id="VXKE01000010">
    <property type="protein sequence ID" value="KAA8710066.1"/>
    <property type="molecule type" value="Genomic_DNA"/>
</dbReference>
<dbReference type="InterPro" id="IPR029044">
    <property type="entry name" value="Nucleotide-diphossugar_trans"/>
</dbReference>
<dbReference type="Pfam" id="PF02709">
    <property type="entry name" value="Glyco_transf_7C"/>
    <property type="match status" value="2"/>
</dbReference>
<evidence type="ECO:0000259" key="3">
    <source>
        <dbReference type="Pfam" id="PF02709"/>
    </source>
</evidence>
<dbReference type="InterPro" id="IPR027791">
    <property type="entry name" value="Galactosyl_T_C"/>
</dbReference>
<dbReference type="RefSeq" id="WP_150337103.1">
    <property type="nucleotide sequence ID" value="NZ_JAERIX010000055.1"/>
</dbReference>
<dbReference type="AlphaFoldDB" id="A0A5M9QR37"/>
<feature type="domain" description="Glycosyltransferase 2-like" evidence="2">
    <location>
        <begin position="321"/>
        <end position="444"/>
    </location>
</feature>
<name>A0A5M9QR37_9HELI</name>
<dbReference type="InterPro" id="IPR050834">
    <property type="entry name" value="Glycosyltransf_2"/>
</dbReference>
<dbReference type="PANTHER" id="PTHR43685:SF3">
    <property type="entry name" value="SLR2126 PROTEIN"/>
    <property type="match status" value="1"/>
</dbReference>
<evidence type="ECO:0000313" key="4">
    <source>
        <dbReference type="EMBL" id="KAA8710066.1"/>
    </source>
</evidence>
<keyword evidence="1 4" id="KW-0808">Transferase</keyword>
<dbReference type="CDD" id="cd06420">
    <property type="entry name" value="GT2_Chondriotin_Pol_N"/>
    <property type="match status" value="2"/>
</dbReference>
<feature type="domain" description="Galactosyltransferase C-terminal" evidence="3">
    <location>
        <begin position="497"/>
        <end position="555"/>
    </location>
</feature>
<sequence length="591" mass="66662">MRLCAKWLAHRADNRYRWWDDFQITLKHSLYPIMYPNENLSSTTLGASLIITTYNSPDRLALVLDSVRDLSPLPAEVIIADDGSTDETRILIESYAKHFPCPLRHIWQEDKGFRVSISRNKGIAAATQDYIITIDGDMILDSHFIADHLRFAKRGVVLQGSRTGLSASATQEILHTKSQSPSTAYRLAFAHKKAKSYRIGFMAYLASLRSTTTRHLRKSPYIKPVVRTCNMSFYKSDWEKLGGFDEGYTGWGRDDTDFVARLLLQGGKLKRVTFSAVAYHIYHESNINPQALAINDKRYLAMLESHGITYPPPLPNPSDVSLVITTYNSPDRLALVLDSVRDLSPLPTEVIIADDGSTEETRILIESYAKHFPCPLRHIWQEDKGFRASAIRNKGVYAAKQDYIILIDGDMILDPHFIADHLRFAKRGFCLGGSRTMLGENTTKEILACRANGDTSAYKESFKYKSWKAYRCAPLAWIIYLCSQKSAKSFTKSVKANVGGCNMSFYKADFERVGGFNESFTGHGSEDWEFVARFLFAGGRSARLKFCAAGYHIHHPTRPQDRANANYQLYLETLRTHLGTLPSSGTLPKDS</sequence>
<dbReference type="GO" id="GO:0016740">
    <property type="term" value="F:transferase activity"/>
    <property type="evidence" value="ECO:0007669"/>
    <property type="project" value="UniProtKB-KW"/>
</dbReference>
<comment type="caution">
    <text evidence="4">The sequence shown here is derived from an EMBL/GenBank/DDBJ whole genome shotgun (WGS) entry which is preliminary data.</text>
</comment>
<dbReference type="Proteomes" id="UP000323707">
    <property type="component" value="Unassembled WGS sequence"/>
</dbReference>
<evidence type="ECO:0000259" key="2">
    <source>
        <dbReference type="Pfam" id="PF00535"/>
    </source>
</evidence>
<evidence type="ECO:0000313" key="5">
    <source>
        <dbReference type="Proteomes" id="UP000323707"/>
    </source>
</evidence>
<dbReference type="SUPFAM" id="SSF53448">
    <property type="entry name" value="Nucleotide-diphospho-sugar transferases"/>
    <property type="match status" value="2"/>
</dbReference>
<dbReference type="Pfam" id="PF00535">
    <property type="entry name" value="Glycos_transf_2"/>
    <property type="match status" value="2"/>
</dbReference>
<accession>A0A5M9QR37</accession>
<protein>
    <submittedName>
        <fullName evidence="4">Glycosyltransferase</fullName>
    </submittedName>
</protein>
<feature type="domain" description="Galactosyltransferase C-terminal" evidence="3">
    <location>
        <begin position="226"/>
        <end position="284"/>
    </location>
</feature>
<reference evidence="4 5" key="1">
    <citation type="submission" date="2019-09" db="EMBL/GenBank/DDBJ databases">
        <title>Draft genome sequence of various Type strains from the CCUG.</title>
        <authorList>
            <person name="Pineiro-Iglesias B."/>
            <person name="Tunovic T."/>
            <person name="Unosson C."/>
            <person name="Inganas E."/>
            <person name="Ohlen M."/>
            <person name="Cardew S."/>
            <person name="Jensie-Markopoulos S."/>
            <person name="Salva-Serra F."/>
            <person name="Jaen-Luchoro D."/>
            <person name="Karlsson R."/>
            <person name="Svensson-Stadler L."/>
            <person name="Chun J."/>
            <person name="Moore E."/>
        </authorList>
    </citation>
    <scope>NUCLEOTIDE SEQUENCE [LARGE SCALE GENOMIC DNA]</scope>
    <source>
        <strain evidence="4 5">CCUG 32756T</strain>
    </source>
</reference>
<evidence type="ECO:0000256" key="1">
    <source>
        <dbReference type="ARBA" id="ARBA00022679"/>
    </source>
</evidence>
<dbReference type="InterPro" id="IPR001173">
    <property type="entry name" value="Glyco_trans_2-like"/>
</dbReference>
<organism evidence="4 5">
    <name type="scientific">Helicobacter canis</name>
    <dbReference type="NCBI Taxonomy" id="29419"/>
    <lineage>
        <taxon>Bacteria</taxon>
        <taxon>Pseudomonadati</taxon>
        <taxon>Campylobacterota</taxon>
        <taxon>Epsilonproteobacteria</taxon>
        <taxon>Campylobacterales</taxon>
        <taxon>Helicobacteraceae</taxon>
        <taxon>Helicobacter</taxon>
    </lineage>
</organism>
<proteinExistence type="predicted"/>
<gene>
    <name evidence="4" type="ORF">F4V45_03595</name>
</gene>
<dbReference type="PANTHER" id="PTHR43685">
    <property type="entry name" value="GLYCOSYLTRANSFERASE"/>
    <property type="match status" value="1"/>
</dbReference>
<feature type="domain" description="Glycosyltransferase 2-like" evidence="2">
    <location>
        <begin position="48"/>
        <end position="200"/>
    </location>
</feature>